<keyword evidence="9" id="KW-0677">Repeat</keyword>
<dbReference type="SMART" id="SM00368">
    <property type="entry name" value="LRR_RI"/>
    <property type="match status" value="10"/>
</dbReference>
<keyword evidence="18" id="KW-1185">Reference proteome</keyword>
<dbReference type="GO" id="GO:0003743">
    <property type="term" value="F:translation initiation factor activity"/>
    <property type="evidence" value="ECO:0007669"/>
    <property type="project" value="InterPro"/>
</dbReference>
<dbReference type="PROSITE" id="PS50082">
    <property type="entry name" value="WD_REPEATS_2"/>
    <property type="match status" value="3"/>
</dbReference>
<dbReference type="OrthoDB" id="590761at2759"/>
<dbReference type="EMBL" id="CAJNOQ010000041">
    <property type="protein sequence ID" value="CAF0745643.1"/>
    <property type="molecule type" value="Genomic_DNA"/>
</dbReference>
<evidence type="ECO:0000256" key="11">
    <source>
        <dbReference type="ARBA" id="ARBA00022895"/>
    </source>
</evidence>
<dbReference type="Gene3D" id="3.80.10.10">
    <property type="entry name" value="Ribonuclease Inhibitor"/>
    <property type="match status" value="3"/>
</dbReference>
<dbReference type="GO" id="GO:0006260">
    <property type="term" value="P:DNA replication"/>
    <property type="evidence" value="ECO:0007669"/>
    <property type="project" value="UniProtKB-KW"/>
</dbReference>
<dbReference type="Pfam" id="PF01652">
    <property type="entry name" value="IF4E"/>
    <property type="match status" value="1"/>
</dbReference>
<evidence type="ECO:0000256" key="12">
    <source>
        <dbReference type="ARBA" id="ARBA00023328"/>
    </source>
</evidence>
<dbReference type="Pfam" id="PF00400">
    <property type="entry name" value="WD40"/>
    <property type="match status" value="3"/>
</dbReference>
<organism evidence="16 18">
    <name type="scientific">Didymodactylos carnosus</name>
    <dbReference type="NCBI Taxonomy" id="1234261"/>
    <lineage>
        <taxon>Eukaryota</taxon>
        <taxon>Metazoa</taxon>
        <taxon>Spiralia</taxon>
        <taxon>Gnathifera</taxon>
        <taxon>Rotifera</taxon>
        <taxon>Eurotatoria</taxon>
        <taxon>Bdelloidea</taxon>
        <taxon>Philodinida</taxon>
        <taxon>Philodinidae</taxon>
        <taxon>Didymodactylos</taxon>
    </lineage>
</organism>
<gene>
    <name evidence="16" type="ORF">GPM918_LOCUS521</name>
    <name evidence="17" type="ORF">SRO942_LOCUS522</name>
</gene>
<dbReference type="InterPro" id="IPR032675">
    <property type="entry name" value="LRR_dom_sf"/>
</dbReference>
<dbReference type="PANTHER" id="PTHR24113:SF12">
    <property type="entry name" value="RAN GTPASE-ACTIVATING PROTEIN 1"/>
    <property type="match status" value="1"/>
</dbReference>
<keyword evidence="5" id="KW-0343">GTPase activation</keyword>
<feature type="region of interest" description="Disordered" evidence="15">
    <location>
        <begin position="29"/>
        <end position="55"/>
    </location>
</feature>
<dbReference type="PANTHER" id="PTHR24113">
    <property type="entry name" value="RAN GTPASE-ACTIVATING PROTEIN 1"/>
    <property type="match status" value="1"/>
</dbReference>
<dbReference type="AlphaFoldDB" id="A0A813P5E7"/>
<dbReference type="Gene3D" id="2.130.10.10">
    <property type="entry name" value="YVTN repeat-like/Quinoprotein amine dehydrogenase"/>
    <property type="match status" value="2"/>
</dbReference>
<dbReference type="Proteomes" id="UP000663829">
    <property type="component" value="Unassembled WGS sequence"/>
</dbReference>
<dbReference type="GO" id="GO:0000781">
    <property type="term" value="C:chromosome, telomeric region"/>
    <property type="evidence" value="ECO:0007669"/>
    <property type="project" value="UniProtKB-SubCell"/>
</dbReference>
<dbReference type="InterPro" id="IPR036322">
    <property type="entry name" value="WD40_repeat_dom_sf"/>
</dbReference>
<comment type="similarity">
    <text evidence="3">Belongs to the LRWD1 family.</text>
</comment>
<name>A0A813P5E7_9BILA</name>
<dbReference type="GO" id="GO:0003723">
    <property type="term" value="F:RNA binding"/>
    <property type="evidence" value="ECO:0007669"/>
    <property type="project" value="InterPro"/>
</dbReference>
<keyword evidence="11" id="KW-0158">Chromosome</keyword>
<dbReference type="EMBL" id="CAJOBC010000041">
    <property type="protein sequence ID" value="CAF3524377.1"/>
    <property type="molecule type" value="Genomic_DNA"/>
</dbReference>
<dbReference type="GO" id="GO:0005829">
    <property type="term" value="C:cytosol"/>
    <property type="evidence" value="ECO:0007669"/>
    <property type="project" value="TreeGrafter"/>
</dbReference>
<reference evidence="16" key="1">
    <citation type="submission" date="2021-02" db="EMBL/GenBank/DDBJ databases">
        <authorList>
            <person name="Nowell W R."/>
        </authorList>
    </citation>
    <scope>NUCLEOTIDE SEQUENCE</scope>
</reference>
<dbReference type="PROSITE" id="PS50294">
    <property type="entry name" value="WD_REPEATS_REGION"/>
    <property type="match status" value="3"/>
</dbReference>
<keyword evidence="8" id="KW-0235">DNA replication</keyword>
<keyword evidence="10" id="KW-0995">Kinetochore</keyword>
<feature type="repeat" description="WD" evidence="14">
    <location>
        <begin position="841"/>
        <end position="882"/>
    </location>
</feature>
<dbReference type="GO" id="GO:0000776">
    <property type="term" value="C:kinetochore"/>
    <property type="evidence" value="ECO:0007669"/>
    <property type="project" value="UniProtKB-KW"/>
</dbReference>
<evidence type="ECO:0000313" key="18">
    <source>
        <dbReference type="Proteomes" id="UP000663829"/>
    </source>
</evidence>
<evidence type="ECO:0000256" key="1">
    <source>
        <dbReference type="ARBA" id="ARBA00004574"/>
    </source>
</evidence>
<evidence type="ECO:0000256" key="5">
    <source>
        <dbReference type="ARBA" id="ARBA00022468"/>
    </source>
</evidence>
<comment type="caution">
    <text evidence="16">The sequence shown here is derived from an EMBL/GenBank/DDBJ whole genome shotgun (WGS) entry which is preliminary data.</text>
</comment>
<evidence type="ECO:0000313" key="16">
    <source>
        <dbReference type="EMBL" id="CAF0745643.1"/>
    </source>
</evidence>
<dbReference type="InterPro" id="IPR023398">
    <property type="entry name" value="TIF_eIF4e-like"/>
</dbReference>
<evidence type="ECO:0000256" key="14">
    <source>
        <dbReference type="PROSITE-ProRule" id="PRU00221"/>
    </source>
</evidence>
<evidence type="ECO:0000256" key="9">
    <source>
        <dbReference type="ARBA" id="ARBA00022737"/>
    </source>
</evidence>
<keyword evidence="7" id="KW-0433">Leucine-rich repeat</keyword>
<feature type="repeat" description="WD" evidence="14">
    <location>
        <begin position="750"/>
        <end position="792"/>
    </location>
</feature>
<dbReference type="InterPro" id="IPR001680">
    <property type="entry name" value="WD40_rpt"/>
</dbReference>
<sequence>MNDILLPNEGKCDEKNIHLSISNISMEHDDEGQEIEQSKNPLLSSSSSSADSQTTTPSILMNKLEMKHPLEDQWSFWYLKNQANKDWQDNLMKIATFGSVEEFWAIYPGCDYMLFKSTILPCWEDPANTNGGRWVLYFSKSEQILIDLDVCWLASMLALVGGQYAKDTSYVNGVVLSARKNCDRIALWTQTAHDEQLIHRIGLDISFNSISDEGAKAVAEALTVNSTLASLDMEGNCILTEAFKAVAEALKVNTTLARLNIRSNTISDEGAKAVAEALTVNSTLVSLDMEGNCILTEGFKAVPQALTVNSTLASLNIRIAGALKVNTTLASLNIRSNTISDEGAKAVAEALKANTTLASLNIEYNSISGEGAKAVAEALTVNSTLASLDMEGNCILTEAFKAVAEALKVNTTLARLNIRSNTISDEGAKAVAEALTVNSTLVSLDMEGNCILTEGFKAVPQALTVNSTLASLNIRSNSISNEGAKANISAEGAKAIEEGLEINRTLASLDISSDNIFEDWNNAIEKEVKILYYDKRSETDHTGKRTTKLKTTGRKTLITMYSGRLFDSVGSDVPSTRPEVCYCRTPQTKKPKCNGNIEEVSLHRDKIMGIASTKGSLGNVTFENPLLLTEAALQQLQSSDRKDVPMSYQQIIINKRKSIEKLEKFFSKYSYVPVCELTRNDVENCYVNNSKHVLSCSNLAEKFIKCDNNHYNDQKQILCGTDTGKIYNIKNISYNKNTDEQEHQTIKTELLGHTKLVSDLCYYDNGEKYILSCSADCDIRLWELLNHPSSTSYRPVTIYRSHLSPVWCLDTHKTSGYFASGSMDSTIRLWTSERVYPLRTFVYHIDDINTVKFHSNGKYLASGSSDGQILLWSINDGQLVRILNIQTNDKISIEKLLFSSDGHYLFSLVTKQNQTMSDICMWDIRTAKVKKIVENIPYTRCISLCELRNENTFVTGYENELLFFKKDESNDDSFRLMLTIDCRLLNVSHIEKNKVFALVTDVE</sequence>
<proteinExistence type="inferred from homology"/>
<evidence type="ECO:0000256" key="8">
    <source>
        <dbReference type="ARBA" id="ARBA00022705"/>
    </source>
</evidence>
<dbReference type="GO" id="GO:0005096">
    <property type="term" value="F:GTPase activator activity"/>
    <property type="evidence" value="ECO:0007669"/>
    <property type="project" value="UniProtKB-KW"/>
</dbReference>
<evidence type="ECO:0000256" key="4">
    <source>
        <dbReference type="ARBA" id="ARBA00015536"/>
    </source>
</evidence>
<dbReference type="GO" id="GO:0031267">
    <property type="term" value="F:small GTPase binding"/>
    <property type="evidence" value="ECO:0007669"/>
    <property type="project" value="TreeGrafter"/>
</dbReference>
<dbReference type="SUPFAM" id="SSF52047">
    <property type="entry name" value="RNI-like"/>
    <property type="match status" value="2"/>
</dbReference>
<keyword evidence="11" id="KW-0779">Telomere</keyword>
<dbReference type="Proteomes" id="UP000681722">
    <property type="component" value="Unassembled WGS sequence"/>
</dbReference>
<protein>
    <recommendedName>
        <fullName evidence="4">Leucine-rich repeat and WD repeat-containing protein 1</fullName>
    </recommendedName>
    <alternativeName>
        <fullName evidence="13">Origin recognition complex-associated protein</fullName>
    </alternativeName>
</protein>
<dbReference type="InterPro" id="IPR015943">
    <property type="entry name" value="WD40/YVTN_repeat-like_dom_sf"/>
</dbReference>
<dbReference type="InterPro" id="IPR001611">
    <property type="entry name" value="Leu-rich_rpt"/>
</dbReference>
<evidence type="ECO:0000256" key="2">
    <source>
        <dbReference type="ARBA" id="ARBA00004629"/>
    </source>
</evidence>
<dbReference type="SUPFAM" id="SSF50978">
    <property type="entry name" value="WD40 repeat-like"/>
    <property type="match status" value="1"/>
</dbReference>
<evidence type="ECO:0000256" key="15">
    <source>
        <dbReference type="SAM" id="MobiDB-lite"/>
    </source>
</evidence>
<feature type="compositionally biased region" description="Low complexity" evidence="15">
    <location>
        <begin position="44"/>
        <end position="55"/>
    </location>
</feature>
<evidence type="ECO:0000256" key="10">
    <source>
        <dbReference type="ARBA" id="ARBA00022838"/>
    </source>
</evidence>
<dbReference type="GO" id="GO:0005634">
    <property type="term" value="C:nucleus"/>
    <property type="evidence" value="ECO:0007669"/>
    <property type="project" value="TreeGrafter"/>
</dbReference>
<dbReference type="PRINTS" id="PR00320">
    <property type="entry name" value="GPROTEINBRPT"/>
</dbReference>
<feature type="repeat" description="WD" evidence="14">
    <location>
        <begin position="799"/>
        <end position="830"/>
    </location>
</feature>
<dbReference type="InterPro" id="IPR027038">
    <property type="entry name" value="RanGap"/>
</dbReference>
<dbReference type="InterPro" id="IPR019770">
    <property type="entry name" value="TIF_eIF_4E_CS"/>
</dbReference>
<evidence type="ECO:0000256" key="6">
    <source>
        <dbReference type="ARBA" id="ARBA00022574"/>
    </source>
</evidence>
<dbReference type="PROSITE" id="PS00678">
    <property type="entry name" value="WD_REPEATS_1"/>
    <property type="match status" value="1"/>
</dbReference>
<dbReference type="SMART" id="SM00320">
    <property type="entry name" value="WD40"/>
    <property type="match status" value="4"/>
</dbReference>
<keyword evidence="12" id="KW-0137">Centromere</keyword>
<evidence type="ECO:0000256" key="7">
    <source>
        <dbReference type="ARBA" id="ARBA00022614"/>
    </source>
</evidence>
<keyword evidence="6 14" id="KW-0853">WD repeat</keyword>
<evidence type="ECO:0000256" key="3">
    <source>
        <dbReference type="ARBA" id="ARBA00007545"/>
    </source>
</evidence>
<evidence type="ECO:0000256" key="13">
    <source>
        <dbReference type="ARBA" id="ARBA00033046"/>
    </source>
</evidence>
<dbReference type="GO" id="GO:0048471">
    <property type="term" value="C:perinuclear region of cytoplasm"/>
    <property type="evidence" value="ECO:0007669"/>
    <property type="project" value="TreeGrafter"/>
</dbReference>
<accession>A0A813P5E7</accession>
<dbReference type="InterPro" id="IPR020472">
    <property type="entry name" value="WD40_PAC1"/>
</dbReference>
<dbReference type="PROSITE" id="PS00813">
    <property type="entry name" value="IF4E"/>
    <property type="match status" value="1"/>
</dbReference>
<dbReference type="GO" id="GO:0006913">
    <property type="term" value="P:nucleocytoplasmic transport"/>
    <property type="evidence" value="ECO:0007669"/>
    <property type="project" value="TreeGrafter"/>
</dbReference>
<dbReference type="Gene3D" id="3.30.760.10">
    <property type="entry name" value="RNA Cap, Translation Initiation Factor Eif4e"/>
    <property type="match status" value="1"/>
</dbReference>
<dbReference type="SUPFAM" id="SSF55418">
    <property type="entry name" value="eIF4e-like"/>
    <property type="match status" value="1"/>
</dbReference>
<comment type="subcellular location">
    <subcellularLocation>
        <location evidence="2">Chromosome</location>
        <location evidence="2">Centromere</location>
        <location evidence="2">Kinetochore</location>
    </subcellularLocation>
    <subcellularLocation>
        <location evidence="1">Chromosome</location>
        <location evidence="1">Telomere</location>
    </subcellularLocation>
</comment>
<dbReference type="Pfam" id="PF13516">
    <property type="entry name" value="LRR_6"/>
    <property type="match status" value="7"/>
</dbReference>
<dbReference type="InterPro" id="IPR019775">
    <property type="entry name" value="WD40_repeat_CS"/>
</dbReference>
<dbReference type="InterPro" id="IPR001040">
    <property type="entry name" value="TIF_eIF_4E"/>
</dbReference>
<evidence type="ECO:0000313" key="17">
    <source>
        <dbReference type="EMBL" id="CAF3524377.1"/>
    </source>
</evidence>